<dbReference type="Gene3D" id="3.40.50.620">
    <property type="entry name" value="HUPs"/>
    <property type="match status" value="1"/>
</dbReference>
<dbReference type="RefSeq" id="XP_008792676.1">
    <property type="nucleotide sequence ID" value="XM_008794454.4"/>
</dbReference>
<dbReference type="GO" id="GO:0000049">
    <property type="term" value="F:tRNA binding"/>
    <property type="evidence" value="ECO:0007669"/>
    <property type="project" value="InterPro"/>
</dbReference>
<dbReference type="GO" id="GO:0005829">
    <property type="term" value="C:cytosol"/>
    <property type="evidence" value="ECO:0007669"/>
    <property type="project" value="TreeGrafter"/>
</dbReference>
<evidence type="ECO:0000256" key="1">
    <source>
        <dbReference type="ARBA" id="ARBA00022490"/>
    </source>
</evidence>
<comment type="function">
    <text evidence="3">Plays a central role in 2-thiolation of mcm(5)S(2)U at tRNA wobble positions of tRNA(Lys), tRNA(Glu) and tRNA(Gln). May act by forming a heterodimer with NCS6/CTU1 that ligates sulfur from thiocarboxylated URM1 onto the uridine of tRNAs at wobble position.</text>
</comment>
<organism evidence="5 6">
    <name type="scientific">Phoenix dactylifera</name>
    <name type="common">Date palm</name>
    <dbReference type="NCBI Taxonomy" id="42345"/>
    <lineage>
        <taxon>Eukaryota</taxon>
        <taxon>Viridiplantae</taxon>
        <taxon>Streptophyta</taxon>
        <taxon>Embryophyta</taxon>
        <taxon>Tracheophyta</taxon>
        <taxon>Spermatophyta</taxon>
        <taxon>Magnoliopsida</taxon>
        <taxon>Liliopsida</taxon>
        <taxon>Arecaceae</taxon>
        <taxon>Coryphoideae</taxon>
        <taxon>Phoeniceae</taxon>
        <taxon>Phoenix</taxon>
    </lineage>
</organism>
<dbReference type="InterPro" id="IPR014729">
    <property type="entry name" value="Rossmann-like_a/b/a_fold"/>
</dbReference>
<dbReference type="KEGG" id="pda:103709219"/>
<dbReference type="PANTHER" id="PTHR20882">
    <property type="entry name" value="CYTOPLASMIC TRNA 2-THIOLATION PROTEIN 2"/>
    <property type="match status" value="1"/>
</dbReference>
<dbReference type="PANTHER" id="PTHR20882:SF14">
    <property type="entry name" value="CYTOPLASMIC TRNA 2-THIOLATION PROTEIN 2"/>
    <property type="match status" value="1"/>
</dbReference>
<dbReference type="GO" id="GO:0016779">
    <property type="term" value="F:nucleotidyltransferase activity"/>
    <property type="evidence" value="ECO:0007669"/>
    <property type="project" value="UniProtKB-UniRule"/>
</dbReference>
<keyword evidence="1 3" id="KW-0963">Cytoplasm</keyword>
<evidence type="ECO:0000313" key="6">
    <source>
        <dbReference type="RefSeq" id="XP_008792676.1"/>
    </source>
</evidence>
<dbReference type="HAMAP" id="MF_03054">
    <property type="entry name" value="CTU2"/>
    <property type="match status" value="1"/>
</dbReference>
<dbReference type="SUPFAM" id="SSF52402">
    <property type="entry name" value="Adenine nucleotide alpha hydrolases-like"/>
    <property type="match status" value="1"/>
</dbReference>
<keyword evidence="2 3" id="KW-0819">tRNA processing</keyword>
<reference evidence="6" key="1">
    <citation type="submission" date="2025-08" db="UniProtKB">
        <authorList>
            <consortium name="RefSeq"/>
        </authorList>
    </citation>
    <scope>IDENTIFICATION</scope>
    <source>
        <tissue evidence="6">Young leaves</tissue>
    </source>
</reference>
<proteinExistence type="inferred from homology"/>
<evidence type="ECO:0000256" key="4">
    <source>
        <dbReference type="SAM" id="MobiDB-lite"/>
    </source>
</evidence>
<comment type="similarity">
    <text evidence="3">Belongs to the CTU2/NCS2 family.</text>
</comment>
<evidence type="ECO:0000313" key="5">
    <source>
        <dbReference type="Proteomes" id="UP000228380"/>
    </source>
</evidence>
<feature type="region of interest" description="Disordered" evidence="4">
    <location>
        <begin position="1"/>
        <end position="21"/>
    </location>
</feature>
<evidence type="ECO:0000256" key="3">
    <source>
        <dbReference type="HAMAP-Rule" id="MF_03054"/>
    </source>
</evidence>
<gene>
    <name evidence="6" type="primary">LOC103709219</name>
</gene>
<comment type="pathway">
    <text evidence="3">tRNA modification; 5-methoxycarbonylmethyl-2-thiouridine-tRNA biosynthesis.</text>
</comment>
<dbReference type="GO" id="GO:0032447">
    <property type="term" value="P:protein urmylation"/>
    <property type="evidence" value="ECO:0007669"/>
    <property type="project" value="UniProtKB-UniRule"/>
</dbReference>
<keyword evidence="5" id="KW-1185">Reference proteome</keyword>
<evidence type="ECO:0000256" key="2">
    <source>
        <dbReference type="ARBA" id="ARBA00022694"/>
    </source>
</evidence>
<protein>
    <recommendedName>
        <fullName evidence="3">Cytoplasmic tRNA 2-thiolation protein 2</fullName>
    </recommendedName>
</protein>
<dbReference type="GO" id="GO:0016783">
    <property type="term" value="F:sulfurtransferase activity"/>
    <property type="evidence" value="ECO:0007669"/>
    <property type="project" value="TreeGrafter"/>
</dbReference>
<dbReference type="GeneID" id="103709219"/>
<accession>A0A8B7C6H5</accession>
<dbReference type="GO" id="GO:0002143">
    <property type="term" value="P:tRNA wobble position uridine thiolation"/>
    <property type="evidence" value="ECO:0007669"/>
    <property type="project" value="TreeGrafter"/>
</dbReference>
<name>A0A8B7C6H5_PHODC</name>
<dbReference type="AlphaFoldDB" id="A0A8B7C6H5"/>
<dbReference type="OrthoDB" id="25129at2759"/>
<comment type="subcellular location">
    <subcellularLocation>
        <location evidence="3">Cytoplasm</location>
    </subcellularLocation>
</comment>
<dbReference type="InterPro" id="IPR019407">
    <property type="entry name" value="CTU2"/>
</dbReference>
<dbReference type="Proteomes" id="UP000228380">
    <property type="component" value="Unplaced"/>
</dbReference>
<sequence length="464" mass="51241">MALCGGGGCQSSCRRPEEDDGAAEEARERLDSLHVAGERSSIAGTGDRARCSKCGEEGRYCNSLCAACFRVSVYNKFKLAVTSNAMISPTDNILVAFSGGHASRVALQFVHEMQGKSLKNWDASKSQALPVFGVGVAFIDESIFSHNPSDETEKAIEEIRSVVSNLTPPHKELHIIPIENICSLSSENGRSRLNELLEMITDATGKDDFLHSLRMLSLQKIAFDKGYSKILLGSCTSTIARHVLSATVKGQGYSLPADVQYVEARREVPVVLPLRDCLAQELSMLCRLDGFKTQQLLERPCTGINSLVSSFVARLQEENPSRERTIVRTVEKLRPFGFNKFSENGYHDFLPSRLRCKFQNVKNGESSLSDVLCPICEGPLSESEIQCLESIQSKAGRKVEIFAAQCCKSCNFQILPKGAASLEHFYSVLPQLMTQRMKDSLGFDRSQQREQIEDFLLADDDDGT</sequence>
<dbReference type="UniPathway" id="UPA00988"/>